<keyword evidence="2" id="KW-1185">Reference proteome</keyword>
<proteinExistence type="predicted"/>
<sequence length="60" mass="7020">MFTKMTPKPLKYRSLHGLKRTMARAAFQPSRAILVARSCQKQRIVTPNQRYRRPYSGKPT</sequence>
<reference evidence="2" key="2">
    <citation type="submission" date="2013-04" db="EMBL/GenBank/DDBJ databases">
        <title>Bisphenol A degrading Sphingobium sp. strain BiD32.</title>
        <authorList>
            <person name="Nielsen J.L."/>
            <person name="Zhou N.A."/>
            <person name="Kjeldal H."/>
        </authorList>
    </citation>
    <scope>NUCLEOTIDE SEQUENCE [LARGE SCALE GENOMIC DNA]</scope>
    <source>
        <strain evidence="2">BiD32</strain>
    </source>
</reference>
<evidence type="ECO:0000313" key="2">
    <source>
        <dbReference type="Proteomes" id="UP000013201"/>
    </source>
</evidence>
<comment type="caution">
    <text evidence="1">The sequence shown here is derived from an EMBL/GenBank/DDBJ whole genome shotgun (WGS) entry which is preliminary data.</text>
</comment>
<gene>
    <name evidence="1" type="ORF">EBBID32_29080</name>
</gene>
<organism evidence="1 2">
    <name type="scientific">Sphingobium indicum BiD32</name>
    <dbReference type="NCBI Taxonomy" id="1301087"/>
    <lineage>
        <taxon>Bacteria</taxon>
        <taxon>Pseudomonadati</taxon>
        <taxon>Pseudomonadota</taxon>
        <taxon>Alphaproteobacteria</taxon>
        <taxon>Sphingomonadales</taxon>
        <taxon>Sphingomonadaceae</taxon>
        <taxon>Sphingobium</taxon>
    </lineage>
</organism>
<dbReference type="EMBL" id="CAVK010000143">
    <property type="protein sequence ID" value="CCW18554.1"/>
    <property type="molecule type" value="Genomic_DNA"/>
</dbReference>
<accession>N1MP85</accession>
<dbReference type="Proteomes" id="UP000013201">
    <property type="component" value="Unassembled WGS sequence"/>
</dbReference>
<protein>
    <submittedName>
        <fullName evidence="1">Uncharacterized protein</fullName>
    </submittedName>
</protein>
<reference evidence="1 2" key="1">
    <citation type="submission" date="2013-03" db="EMBL/GenBank/DDBJ databases">
        <authorList>
            <person name="Le V."/>
        </authorList>
    </citation>
    <scope>NUCLEOTIDE SEQUENCE [LARGE SCALE GENOMIC DNA]</scope>
    <source>
        <strain evidence="1 2">BiD32</strain>
    </source>
</reference>
<evidence type="ECO:0000313" key="1">
    <source>
        <dbReference type="EMBL" id="CCW18554.1"/>
    </source>
</evidence>
<dbReference type="AlphaFoldDB" id="N1MP85"/>
<name>N1MP85_9SPHN</name>